<gene>
    <name evidence="7" type="ordered locus">Mesil_0685</name>
</gene>
<dbReference type="HOGENOM" id="CLU_063408_0_0_0"/>
<feature type="transmembrane region" description="Helical" evidence="6">
    <location>
        <begin position="284"/>
        <end position="303"/>
    </location>
</feature>
<dbReference type="PANTHER" id="PTHR33529">
    <property type="entry name" value="SLR0882 PROTEIN-RELATED"/>
    <property type="match status" value="1"/>
</dbReference>
<feature type="transmembrane region" description="Helical" evidence="6">
    <location>
        <begin position="12"/>
        <end position="37"/>
    </location>
</feature>
<dbReference type="PANTHER" id="PTHR33529:SF6">
    <property type="entry name" value="YJGP_YJGQ FAMILY PERMEASE"/>
    <property type="match status" value="1"/>
</dbReference>
<evidence type="ECO:0000256" key="3">
    <source>
        <dbReference type="ARBA" id="ARBA00022692"/>
    </source>
</evidence>
<evidence type="ECO:0000256" key="5">
    <source>
        <dbReference type="ARBA" id="ARBA00023136"/>
    </source>
</evidence>
<keyword evidence="5 6" id="KW-0472">Membrane</keyword>
<evidence type="ECO:0000256" key="1">
    <source>
        <dbReference type="ARBA" id="ARBA00004651"/>
    </source>
</evidence>
<evidence type="ECO:0000256" key="2">
    <source>
        <dbReference type="ARBA" id="ARBA00022475"/>
    </source>
</evidence>
<dbReference type="eggNOG" id="COG0795">
    <property type="taxonomic scope" value="Bacteria"/>
</dbReference>
<dbReference type="Proteomes" id="UP000001916">
    <property type="component" value="Chromosome"/>
</dbReference>
<dbReference type="InterPro" id="IPR005495">
    <property type="entry name" value="LptG/LptF_permease"/>
</dbReference>
<accession>D7BB41</accession>
<feature type="transmembrane region" description="Helical" evidence="6">
    <location>
        <begin position="96"/>
        <end position="114"/>
    </location>
</feature>
<dbReference type="GO" id="GO:0043190">
    <property type="term" value="C:ATP-binding cassette (ABC) transporter complex"/>
    <property type="evidence" value="ECO:0007669"/>
    <property type="project" value="TreeGrafter"/>
</dbReference>
<keyword evidence="4 6" id="KW-1133">Transmembrane helix</keyword>
<evidence type="ECO:0000313" key="7">
    <source>
        <dbReference type="EMBL" id="ADH62601.1"/>
    </source>
</evidence>
<evidence type="ECO:0000256" key="4">
    <source>
        <dbReference type="ARBA" id="ARBA00022989"/>
    </source>
</evidence>
<evidence type="ECO:0000313" key="8">
    <source>
        <dbReference type="Proteomes" id="UP000001916"/>
    </source>
</evidence>
<dbReference type="KEGG" id="msv:Mesil_0685"/>
<feature type="transmembrane region" description="Helical" evidence="6">
    <location>
        <begin position="57"/>
        <end position="75"/>
    </location>
</feature>
<organism evidence="7 8">
    <name type="scientific">Allomeiothermus silvanus (strain ATCC 700542 / DSM 9946 / NBRC 106475 / NCIMB 13440 / VI-R2)</name>
    <name type="common">Thermus silvanus</name>
    <dbReference type="NCBI Taxonomy" id="526227"/>
    <lineage>
        <taxon>Bacteria</taxon>
        <taxon>Thermotogati</taxon>
        <taxon>Deinococcota</taxon>
        <taxon>Deinococci</taxon>
        <taxon>Thermales</taxon>
        <taxon>Thermaceae</taxon>
        <taxon>Allomeiothermus</taxon>
    </lineage>
</organism>
<feature type="transmembrane region" description="Helical" evidence="6">
    <location>
        <begin position="315"/>
        <end position="336"/>
    </location>
</feature>
<keyword evidence="8" id="KW-1185">Reference proteome</keyword>
<reference evidence="7 8" key="1">
    <citation type="journal article" date="2010" name="Stand. Genomic Sci.">
        <title>Complete genome sequence of Meiothermus silvanus type strain (VI-R2).</title>
        <authorList>
            <person name="Sikorski J."/>
            <person name="Tindall B.J."/>
            <person name="Lowry S."/>
            <person name="Lucas S."/>
            <person name="Nolan M."/>
            <person name="Copeland A."/>
            <person name="Glavina Del Rio T."/>
            <person name="Tice H."/>
            <person name="Cheng J.F."/>
            <person name="Han C."/>
            <person name="Pitluck S."/>
            <person name="Liolios K."/>
            <person name="Ivanova N."/>
            <person name="Mavromatis K."/>
            <person name="Mikhailova N."/>
            <person name="Pati A."/>
            <person name="Goodwin L."/>
            <person name="Chen A."/>
            <person name="Palaniappan K."/>
            <person name="Land M."/>
            <person name="Hauser L."/>
            <person name="Chang Y.J."/>
            <person name="Jeffries C.D."/>
            <person name="Rohde M."/>
            <person name="Goker M."/>
            <person name="Woyke T."/>
            <person name="Bristow J."/>
            <person name="Eisen J.A."/>
            <person name="Markowitz V."/>
            <person name="Hugenholtz P."/>
            <person name="Kyrpides N.C."/>
            <person name="Klenk H.P."/>
            <person name="Lapidus A."/>
        </authorList>
    </citation>
    <scope>NUCLEOTIDE SEQUENCE [LARGE SCALE GENOMIC DNA]</scope>
    <source>
        <strain evidence="8">ATCC 700542 / DSM 9946 / VI-R2</strain>
    </source>
</reference>
<feature type="transmembrane region" description="Helical" evidence="6">
    <location>
        <begin position="259"/>
        <end position="277"/>
    </location>
</feature>
<proteinExistence type="predicted"/>
<dbReference type="STRING" id="526227.Mesil_0685"/>
<name>D7BB41_ALLS1</name>
<dbReference type="GO" id="GO:0015920">
    <property type="term" value="P:lipopolysaccharide transport"/>
    <property type="evidence" value="ECO:0007669"/>
    <property type="project" value="TreeGrafter"/>
</dbReference>
<evidence type="ECO:0000256" key="6">
    <source>
        <dbReference type="SAM" id="Phobius"/>
    </source>
</evidence>
<dbReference type="OrthoDB" id="30636at2"/>
<dbReference type="AlphaFoldDB" id="D7BB41"/>
<dbReference type="EMBL" id="CP002042">
    <property type="protein sequence ID" value="ADH62601.1"/>
    <property type="molecule type" value="Genomic_DNA"/>
</dbReference>
<keyword evidence="2" id="KW-1003">Cell membrane</keyword>
<protein>
    <submittedName>
        <fullName evidence="7">Permease YjgP/YjgQ family protein</fullName>
    </submittedName>
</protein>
<comment type="subcellular location">
    <subcellularLocation>
        <location evidence="1">Cell membrane</location>
        <topology evidence="1">Multi-pass membrane protein</topology>
    </subcellularLocation>
</comment>
<dbReference type="Pfam" id="PF03739">
    <property type="entry name" value="LptF_LptG"/>
    <property type="match status" value="1"/>
</dbReference>
<sequence>MLQRYLLRETLGLYTVGILIFVGLLTTDLLSSLSGVLLRQNTPLSDVLQLVVYRLPYTLGIALPLGLVFSLLVTLSRWIRQSELKAAYAGGIPPRSLLWPALLLGVVVSGVALWNEGWVKPEAQARFDAVQYRIYYGSQLSGVLSDKVYAPEGLGVYYAQRIYPDREGARLEGVRVIEPGGAIWSADRGRWLEKSWQLQNAYRVDPDGKVTQVSLQPLPFPARFVPQSSSSGALTLRLPDLHAAARVDPSVRFTLARTYANALGALVLAWLAIVVGLSLRESAWAFISIVGLIFGYYVLWTASAQFAKFNVWGAYGAWLPNLVYGLLAAWGTVRLLR</sequence>
<dbReference type="RefSeq" id="WP_013157190.1">
    <property type="nucleotide sequence ID" value="NC_014212.1"/>
</dbReference>
<keyword evidence="3 6" id="KW-0812">Transmembrane</keyword>